<protein>
    <submittedName>
        <fullName evidence="1">Uncharacterized protein</fullName>
    </submittedName>
</protein>
<evidence type="ECO:0000313" key="2">
    <source>
        <dbReference type="Proteomes" id="UP000501455"/>
    </source>
</evidence>
<dbReference type="EMBL" id="MT310863">
    <property type="protein sequence ID" value="QJD50670.1"/>
    <property type="molecule type" value="Genomic_DNA"/>
</dbReference>
<dbReference type="Proteomes" id="UP000501455">
    <property type="component" value="Segment"/>
</dbReference>
<keyword evidence="2" id="KW-1185">Reference proteome</keyword>
<proteinExistence type="predicted"/>
<accession>A0A6M3SZN8</accession>
<name>A0A6M3SZN8_9CAUD</name>
<dbReference type="GeneID" id="64471488"/>
<dbReference type="KEGG" id="vg:64471488"/>
<gene>
    <name evidence="1" type="primary">24</name>
    <name evidence="1" type="ORF">SEA_ISSMI_24</name>
</gene>
<evidence type="ECO:0000313" key="1">
    <source>
        <dbReference type="EMBL" id="QJD50670.1"/>
    </source>
</evidence>
<organism evidence="1 2">
    <name type="scientific">Streptomyces phage Issmi</name>
    <dbReference type="NCBI Taxonomy" id="2725628"/>
    <lineage>
        <taxon>Viruses</taxon>
        <taxon>Duplodnaviria</taxon>
        <taxon>Heunggongvirae</taxon>
        <taxon>Uroviricota</taxon>
        <taxon>Caudoviricetes</taxon>
        <taxon>Arquatrovirinae</taxon>
        <taxon>Caelumvirus</taxon>
        <taxon>Caelumvirus issmi</taxon>
    </lineage>
</organism>
<sequence length="135" mass="14119">MGASLYPPPTQGVETTSSGFTIADSTQFSLSSFSARRFNGVVSFQVFLSVLKTISAGSTAPYNLPDVTVGTLPAGWRPSMTQTAIFSTGYADGEADVRSDGTIVLRTTNTYSLRNATDGSGGVADNIILSCTFVQ</sequence>
<reference evidence="1 2" key="1">
    <citation type="submission" date="2020-04" db="EMBL/GenBank/DDBJ databases">
        <authorList>
            <person name="Eleanor S.I."/>
            <person name="Danny K.W."/>
            <person name="Hallah B.M."/>
            <person name="Joshua A.M."/>
            <person name="Shaffer C.D."/>
            <person name="Weston-Hafer K.A."/>
            <person name="Garlena R.A."/>
            <person name="Russell D.A."/>
            <person name="Pope W.H."/>
            <person name="Jacobs-Sera D."/>
            <person name="Hatfull G.F."/>
        </authorList>
    </citation>
    <scope>NUCLEOTIDE SEQUENCE [LARGE SCALE GENOMIC DNA]</scope>
</reference>
<dbReference type="RefSeq" id="YP_010055557.1">
    <property type="nucleotide sequence ID" value="NC_054667.1"/>
</dbReference>